<comment type="similarity">
    <text evidence="1">Belongs to the glycosyltransferase 2 family.</text>
</comment>
<name>A0ABU1JQ52_9PROT</name>
<dbReference type="Gene3D" id="3.90.550.10">
    <property type="entry name" value="Spore Coat Polysaccharide Biosynthesis Protein SpsA, Chain A"/>
    <property type="match status" value="1"/>
</dbReference>
<dbReference type="CDD" id="cd02526">
    <property type="entry name" value="GT2_RfbF_like"/>
    <property type="match status" value="1"/>
</dbReference>
<dbReference type="EC" id="2.4.1.-" evidence="4"/>
<dbReference type="EMBL" id="JAVDPW010000005">
    <property type="protein sequence ID" value="MDR6290453.1"/>
    <property type="molecule type" value="Genomic_DNA"/>
</dbReference>
<organism evidence="4 5">
    <name type="scientific">Inquilinus ginsengisoli</name>
    <dbReference type="NCBI Taxonomy" id="363840"/>
    <lineage>
        <taxon>Bacteria</taxon>
        <taxon>Pseudomonadati</taxon>
        <taxon>Pseudomonadota</taxon>
        <taxon>Alphaproteobacteria</taxon>
        <taxon>Rhodospirillales</taxon>
        <taxon>Rhodospirillaceae</taxon>
        <taxon>Inquilinus</taxon>
    </lineage>
</organism>
<keyword evidence="2 4" id="KW-0328">Glycosyltransferase</keyword>
<reference evidence="4 5" key="1">
    <citation type="submission" date="2023-07" db="EMBL/GenBank/DDBJ databases">
        <title>Sorghum-associated microbial communities from plants grown in Nebraska, USA.</title>
        <authorList>
            <person name="Schachtman D."/>
        </authorList>
    </citation>
    <scope>NUCLEOTIDE SEQUENCE [LARGE SCALE GENOMIC DNA]</scope>
    <source>
        <strain evidence="4 5">584</strain>
    </source>
</reference>
<dbReference type="InterPro" id="IPR029044">
    <property type="entry name" value="Nucleotide-diphossugar_trans"/>
</dbReference>
<dbReference type="RefSeq" id="WP_309794921.1">
    <property type="nucleotide sequence ID" value="NZ_JAVDPW010000005.1"/>
</dbReference>
<evidence type="ECO:0000313" key="4">
    <source>
        <dbReference type="EMBL" id="MDR6290453.1"/>
    </source>
</evidence>
<accession>A0ABU1JQ52</accession>
<dbReference type="PANTHER" id="PTHR43179">
    <property type="entry name" value="RHAMNOSYLTRANSFERASE WBBL"/>
    <property type="match status" value="1"/>
</dbReference>
<evidence type="ECO:0000256" key="1">
    <source>
        <dbReference type="ARBA" id="ARBA00006739"/>
    </source>
</evidence>
<dbReference type="SUPFAM" id="SSF53448">
    <property type="entry name" value="Nucleotide-diphospho-sugar transferases"/>
    <property type="match status" value="1"/>
</dbReference>
<evidence type="ECO:0000256" key="3">
    <source>
        <dbReference type="ARBA" id="ARBA00022679"/>
    </source>
</evidence>
<evidence type="ECO:0000313" key="5">
    <source>
        <dbReference type="Proteomes" id="UP001262410"/>
    </source>
</evidence>
<evidence type="ECO:0000256" key="2">
    <source>
        <dbReference type="ARBA" id="ARBA00022676"/>
    </source>
</evidence>
<proteinExistence type="inferred from homology"/>
<comment type="caution">
    <text evidence="4">The sequence shown here is derived from an EMBL/GenBank/DDBJ whole genome shotgun (WGS) entry which is preliminary data.</text>
</comment>
<sequence length="317" mass="35949">MTTLGAVVVLFHPTADQIARVVDLRRHCDDLVVVDNTPKPDNKLEILFEEYDITLIYEGNKNGIAGAHNRGLTSQFERGLDAVALIDQDSVMPENYFPVMREICTTLASQPFMLGPRIFDEVVQEYLPVLESKGIAVRRLDMREDAGMQHCIFLISSGSVISRAAFAKLGPFDEKLFIDHVDIEYCFRARASNVPLYATPALTLSHRIGDLRRHKLGPFEMMTFNHPWYRRYYSARNAVQLFLRYGRRYPIVFMANLLTLREIFYIALLEDAKLAKLTGILLGIVDGLCGRLGPIEHARPRLVARFAHGAGRRGRRG</sequence>
<dbReference type="PANTHER" id="PTHR43179:SF12">
    <property type="entry name" value="GALACTOFURANOSYLTRANSFERASE GLFT2"/>
    <property type="match status" value="1"/>
</dbReference>
<keyword evidence="3 4" id="KW-0808">Transferase</keyword>
<keyword evidence="5" id="KW-1185">Reference proteome</keyword>
<protein>
    <submittedName>
        <fullName evidence="4">Rhamnosyltransferase</fullName>
        <ecNumber evidence="4">2.4.1.-</ecNumber>
    </submittedName>
</protein>
<dbReference type="GO" id="GO:0016757">
    <property type="term" value="F:glycosyltransferase activity"/>
    <property type="evidence" value="ECO:0007669"/>
    <property type="project" value="UniProtKB-KW"/>
</dbReference>
<dbReference type="Proteomes" id="UP001262410">
    <property type="component" value="Unassembled WGS sequence"/>
</dbReference>
<gene>
    <name evidence="4" type="ORF">E9232_002979</name>
</gene>